<evidence type="ECO:0000256" key="1">
    <source>
        <dbReference type="ARBA" id="ARBA00004123"/>
    </source>
</evidence>
<comment type="subcellular location">
    <subcellularLocation>
        <location evidence="1">Nucleus</location>
    </subcellularLocation>
</comment>
<dbReference type="AlphaFoldDB" id="A0A6A7ALR6"/>
<evidence type="ECO:0000313" key="11">
    <source>
        <dbReference type="Proteomes" id="UP000799423"/>
    </source>
</evidence>
<keyword evidence="6" id="KW-0539">Nucleus</keyword>
<dbReference type="GO" id="GO:0008270">
    <property type="term" value="F:zinc ion binding"/>
    <property type="evidence" value="ECO:0007669"/>
    <property type="project" value="UniProtKB-KW"/>
</dbReference>
<protein>
    <recommendedName>
        <fullName evidence="12">C2H2 finger domain protein</fullName>
    </recommendedName>
</protein>
<reference evidence="10" key="1">
    <citation type="submission" date="2020-01" db="EMBL/GenBank/DDBJ databases">
        <authorList>
            <consortium name="DOE Joint Genome Institute"/>
            <person name="Haridas S."/>
            <person name="Albert R."/>
            <person name="Binder M."/>
            <person name="Bloem J."/>
            <person name="Labutti K."/>
            <person name="Salamov A."/>
            <person name="Andreopoulos B."/>
            <person name="Baker S.E."/>
            <person name="Barry K."/>
            <person name="Bills G."/>
            <person name="Bluhm B.H."/>
            <person name="Cannon C."/>
            <person name="Castanera R."/>
            <person name="Culley D.E."/>
            <person name="Daum C."/>
            <person name="Ezra D."/>
            <person name="Gonzalez J.B."/>
            <person name="Henrissat B."/>
            <person name="Kuo A."/>
            <person name="Liang C."/>
            <person name="Lipzen A."/>
            <person name="Lutzoni F."/>
            <person name="Magnuson J."/>
            <person name="Mondo S."/>
            <person name="Nolan M."/>
            <person name="Ohm R."/>
            <person name="Pangilinan J."/>
            <person name="Park H.-J."/>
            <person name="Ramirez L."/>
            <person name="Alfaro M."/>
            <person name="Sun H."/>
            <person name="Tritt A."/>
            <person name="Yoshinaga Y."/>
            <person name="Zwiers L.-H."/>
            <person name="Turgeon B.G."/>
            <person name="Goodwin S.B."/>
            <person name="Spatafora J.W."/>
            <person name="Crous P.W."/>
            <person name="Grigoriev I.V."/>
        </authorList>
    </citation>
    <scope>NUCLEOTIDE SEQUENCE</scope>
    <source>
        <strain evidence="10">IPT5</strain>
    </source>
</reference>
<dbReference type="Pfam" id="PF00172">
    <property type="entry name" value="Zn_clus"/>
    <property type="match status" value="1"/>
</dbReference>
<dbReference type="SUPFAM" id="SSF57667">
    <property type="entry name" value="beta-beta-alpha zinc fingers"/>
    <property type="match status" value="1"/>
</dbReference>
<dbReference type="SMART" id="SM00066">
    <property type="entry name" value="GAL4"/>
    <property type="match status" value="1"/>
</dbReference>
<dbReference type="OrthoDB" id="3945418at2759"/>
<dbReference type="SUPFAM" id="SSF57701">
    <property type="entry name" value="Zn2/Cys6 DNA-binding domain"/>
    <property type="match status" value="1"/>
</dbReference>
<dbReference type="CDD" id="cd00067">
    <property type="entry name" value="GAL4"/>
    <property type="match status" value="1"/>
</dbReference>
<dbReference type="InterPro" id="IPR036236">
    <property type="entry name" value="Znf_C2H2_sf"/>
</dbReference>
<keyword evidence="11" id="KW-1185">Reference proteome</keyword>
<evidence type="ECO:0000259" key="9">
    <source>
        <dbReference type="PROSITE" id="PS50157"/>
    </source>
</evidence>
<dbReference type="PROSITE" id="PS00463">
    <property type="entry name" value="ZN2_CY6_FUNGAL_1"/>
    <property type="match status" value="1"/>
</dbReference>
<dbReference type="PROSITE" id="PS00028">
    <property type="entry name" value="ZINC_FINGER_C2H2_1"/>
    <property type="match status" value="1"/>
</dbReference>
<proteinExistence type="predicted"/>
<evidence type="ECO:0000256" key="5">
    <source>
        <dbReference type="ARBA" id="ARBA00022833"/>
    </source>
</evidence>
<dbReference type="Gene3D" id="3.30.160.60">
    <property type="entry name" value="Classic Zinc Finger"/>
    <property type="match status" value="1"/>
</dbReference>
<accession>A0A6A7ALR6</accession>
<keyword evidence="2" id="KW-0479">Metal-binding</keyword>
<name>A0A6A7ALR6_9PLEO</name>
<dbReference type="Pfam" id="PF04082">
    <property type="entry name" value="Fungal_trans"/>
    <property type="match status" value="1"/>
</dbReference>
<dbReference type="PANTHER" id="PTHR40626">
    <property type="entry name" value="MIP31509P"/>
    <property type="match status" value="1"/>
</dbReference>
<organism evidence="10 11">
    <name type="scientific">Plenodomus tracheiphilus IPT5</name>
    <dbReference type="NCBI Taxonomy" id="1408161"/>
    <lineage>
        <taxon>Eukaryota</taxon>
        <taxon>Fungi</taxon>
        <taxon>Dikarya</taxon>
        <taxon>Ascomycota</taxon>
        <taxon>Pezizomycotina</taxon>
        <taxon>Dothideomycetes</taxon>
        <taxon>Pleosporomycetidae</taxon>
        <taxon>Pleosporales</taxon>
        <taxon>Pleosporineae</taxon>
        <taxon>Leptosphaeriaceae</taxon>
        <taxon>Plenodomus</taxon>
    </lineage>
</organism>
<dbReference type="PROSITE" id="PS50157">
    <property type="entry name" value="ZINC_FINGER_C2H2_2"/>
    <property type="match status" value="1"/>
</dbReference>
<dbReference type="InterPro" id="IPR007219">
    <property type="entry name" value="XnlR_reg_dom"/>
</dbReference>
<dbReference type="PROSITE" id="PS50048">
    <property type="entry name" value="ZN2_CY6_FUNGAL_2"/>
    <property type="match status" value="1"/>
</dbReference>
<dbReference type="PANTHER" id="PTHR40626:SF1">
    <property type="entry name" value="TRANSCRIPTION FACTOR WITH C2H2 AND ZN(2)-CYS(6) DNA BINDING DOMAIN (EUROFUNG)"/>
    <property type="match status" value="1"/>
</dbReference>
<dbReference type="GO" id="GO:0005634">
    <property type="term" value="C:nucleus"/>
    <property type="evidence" value="ECO:0007669"/>
    <property type="project" value="UniProtKB-SubCell"/>
</dbReference>
<dbReference type="InterPro" id="IPR013087">
    <property type="entry name" value="Znf_C2H2_type"/>
</dbReference>
<sequence length="631" mass="71210">MITRLAEASFRKHRCRTCDKAFLTNSHLRRHEASHTKRRQLTCPFCEKQFSRRDLACRHVKRCSPDGDKITFEPLKRGKRRTSCDTCSQRKVSCDANTPCLRCRSRGIACTYGQFERSTLSTLRIVGSGHSGSPVLGATEASSSRTVEQIPLDFLLTLTTPGSYHASTAVAVNAFESDATEGETSCLSPQSYPTDDYEGLETLLWDPEPCSLESFGYTSSEIAQQVVFDEHYPEALTAETRMSEMVHGLSAMHNLKYGHTSRIQGDFSIELAQAVFTVANLRRFVWGYFHRYYDYLPIIHKPTFDSQTVSLPLLLAIFLSGSLSFFPSDISFSAKRFFNIAETYIFEHPIFSQEAQDRSQAKDSGDDIEVLQAALMLLIIQLNNCDRTVRRRIRLQRLPCFITTVRALGLFEYKHHNIAGSADETEWGNFVYDEIRVRTAAHAFMFDSHMAVLFNLSPQVAISEMIGDLPCDKDIFEADSASKFMVQRCLRKQIAQPHSLSQLTSFLCSGSVPTASHPVKEHIRTPDLLMAICALQSIAVASKMNFLMPGAAGLITRALNRWKNLWDAVTQESEGSGVRKIGFEKHAVELWWLVQMVVKAAKSKDLNGQYMQTLPLDSTEDLHDFIRRNKL</sequence>
<keyword evidence="4 7" id="KW-0863">Zinc-finger</keyword>
<evidence type="ECO:0000313" key="10">
    <source>
        <dbReference type="EMBL" id="KAF2844051.1"/>
    </source>
</evidence>
<feature type="domain" description="C2H2-type" evidence="9">
    <location>
        <begin position="13"/>
        <end position="40"/>
    </location>
</feature>
<dbReference type="GO" id="GO:0000978">
    <property type="term" value="F:RNA polymerase II cis-regulatory region sequence-specific DNA binding"/>
    <property type="evidence" value="ECO:0007669"/>
    <property type="project" value="InterPro"/>
</dbReference>
<evidence type="ECO:0008006" key="12">
    <source>
        <dbReference type="Google" id="ProtNLM"/>
    </source>
</evidence>
<dbReference type="CDD" id="cd12148">
    <property type="entry name" value="fungal_TF_MHR"/>
    <property type="match status" value="1"/>
</dbReference>
<dbReference type="Proteomes" id="UP000799423">
    <property type="component" value="Unassembled WGS sequence"/>
</dbReference>
<evidence type="ECO:0000256" key="3">
    <source>
        <dbReference type="ARBA" id="ARBA00022737"/>
    </source>
</evidence>
<dbReference type="EMBL" id="MU006429">
    <property type="protein sequence ID" value="KAF2844051.1"/>
    <property type="molecule type" value="Genomic_DNA"/>
</dbReference>
<dbReference type="InterPro" id="IPR036864">
    <property type="entry name" value="Zn2-C6_fun-type_DNA-bd_sf"/>
</dbReference>
<dbReference type="InterPro" id="IPR001138">
    <property type="entry name" value="Zn2Cys6_DnaBD"/>
</dbReference>
<evidence type="ECO:0000256" key="6">
    <source>
        <dbReference type="ARBA" id="ARBA00023242"/>
    </source>
</evidence>
<dbReference type="SMART" id="SM00355">
    <property type="entry name" value="ZnF_C2H2"/>
    <property type="match status" value="2"/>
</dbReference>
<dbReference type="GO" id="GO:0000785">
    <property type="term" value="C:chromatin"/>
    <property type="evidence" value="ECO:0007669"/>
    <property type="project" value="TreeGrafter"/>
</dbReference>
<evidence type="ECO:0000256" key="4">
    <source>
        <dbReference type="ARBA" id="ARBA00022771"/>
    </source>
</evidence>
<evidence type="ECO:0000256" key="2">
    <source>
        <dbReference type="ARBA" id="ARBA00022723"/>
    </source>
</evidence>
<dbReference type="GO" id="GO:0000981">
    <property type="term" value="F:DNA-binding transcription factor activity, RNA polymerase II-specific"/>
    <property type="evidence" value="ECO:0007669"/>
    <property type="project" value="InterPro"/>
</dbReference>
<keyword evidence="5" id="KW-0862">Zinc</keyword>
<gene>
    <name evidence="10" type="ORF">T440DRAFT_473706</name>
</gene>
<dbReference type="InterPro" id="IPR051059">
    <property type="entry name" value="VerF-like"/>
</dbReference>
<evidence type="ECO:0000259" key="8">
    <source>
        <dbReference type="PROSITE" id="PS50048"/>
    </source>
</evidence>
<dbReference type="GO" id="GO:0006351">
    <property type="term" value="P:DNA-templated transcription"/>
    <property type="evidence" value="ECO:0007669"/>
    <property type="project" value="InterPro"/>
</dbReference>
<evidence type="ECO:0000256" key="7">
    <source>
        <dbReference type="PROSITE-ProRule" id="PRU00042"/>
    </source>
</evidence>
<keyword evidence="3" id="KW-0677">Repeat</keyword>
<feature type="domain" description="Zn(2)-C6 fungal-type" evidence="8">
    <location>
        <begin position="83"/>
        <end position="112"/>
    </location>
</feature>
<dbReference type="Gene3D" id="4.10.240.10">
    <property type="entry name" value="Zn(2)-C6 fungal-type DNA-binding domain"/>
    <property type="match status" value="1"/>
</dbReference>